<evidence type="ECO:0000259" key="8">
    <source>
        <dbReference type="PROSITE" id="PS50109"/>
    </source>
</evidence>
<dbReference type="Gene3D" id="3.30.565.10">
    <property type="entry name" value="Histidine kinase-like ATPase, C-terminal domain"/>
    <property type="match status" value="1"/>
</dbReference>
<reference evidence="11" key="1">
    <citation type="journal article" date="2014" name="Int. J. Syst. Evol. Microbiol.">
        <title>Complete genome of a new Firmicutes species belonging to the dominant human colonic microbiota ('Ruminococcus bicirculans') reveals two chromosomes and a selective capacity to utilize plant glucans.</title>
        <authorList>
            <consortium name="NISC Comparative Sequencing Program"/>
            <person name="Wegmann U."/>
            <person name="Louis P."/>
            <person name="Goesmann A."/>
            <person name="Henrissat B."/>
            <person name="Duncan S.H."/>
            <person name="Flint H.J."/>
        </authorList>
    </citation>
    <scope>NUCLEOTIDE SEQUENCE</scope>
    <source>
        <strain evidence="11">CECT 7703</strain>
    </source>
</reference>
<evidence type="ECO:0000256" key="2">
    <source>
        <dbReference type="ARBA" id="ARBA00004370"/>
    </source>
</evidence>
<keyword evidence="6" id="KW-0418">Kinase</keyword>
<evidence type="ECO:0000256" key="5">
    <source>
        <dbReference type="ARBA" id="ARBA00022679"/>
    </source>
</evidence>
<keyword evidence="7" id="KW-0812">Transmembrane</keyword>
<dbReference type="SMART" id="SM00387">
    <property type="entry name" value="HATPase_c"/>
    <property type="match status" value="1"/>
</dbReference>
<evidence type="ECO:0000259" key="10">
    <source>
        <dbReference type="PROSITE" id="PS50885"/>
    </source>
</evidence>
<dbReference type="CDD" id="cd06225">
    <property type="entry name" value="HAMP"/>
    <property type="match status" value="1"/>
</dbReference>
<keyword evidence="4" id="KW-0597">Phosphoprotein</keyword>
<dbReference type="PROSITE" id="PS50112">
    <property type="entry name" value="PAS"/>
    <property type="match status" value="1"/>
</dbReference>
<keyword evidence="12" id="KW-1185">Reference proteome</keyword>
<dbReference type="InterPro" id="IPR003594">
    <property type="entry name" value="HATPase_dom"/>
</dbReference>
<dbReference type="InterPro" id="IPR003660">
    <property type="entry name" value="HAMP_dom"/>
</dbReference>
<keyword evidence="7" id="KW-0472">Membrane</keyword>
<dbReference type="SUPFAM" id="SSF55785">
    <property type="entry name" value="PYP-like sensor domain (PAS domain)"/>
    <property type="match status" value="1"/>
</dbReference>
<dbReference type="EMBL" id="JAUFPU010000002">
    <property type="protein sequence ID" value="MDN3575639.1"/>
    <property type="molecule type" value="Genomic_DNA"/>
</dbReference>
<dbReference type="PROSITE" id="PS50109">
    <property type="entry name" value="HIS_KIN"/>
    <property type="match status" value="1"/>
</dbReference>
<dbReference type="InterPro" id="IPR005467">
    <property type="entry name" value="His_kinase_dom"/>
</dbReference>
<dbReference type="Gene3D" id="1.10.287.130">
    <property type="match status" value="1"/>
</dbReference>
<feature type="domain" description="HAMP" evidence="10">
    <location>
        <begin position="46"/>
        <end position="98"/>
    </location>
</feature>
<dbReference type="Gene3D" id="3.30.450.20">
    <property type="entry name" value="PAS domain"/>
    <property type="match status" value="1"/>
</dbReference>
<organism evidence="11 12">
    <name type="scientific">Chitinimonas viridis</name>
    <dbReference type="NCBI Taxonomy" id="664880"/>
    <lineage>
        <taxon>Bacteria</taxon>
        <taxon>Pseudomonadati</taxon>
        <taxon>Pseudomonadota</taxon>
        <taxon>Betaproteobacteria</taxon>
        <taxon>Neisseriales</taxon>
        <taxon>Chitinibacteraceae</taxon>
        <taxon>Chitinimonas</taxon>
    </lineage>
</organism>
<proteinExistence type="predicted"/>
<dbReference type="InterPro" id="IPR036890">
    <property type="entry name" value="HATPase_C_sf"/>
</dbReference>
<dbReference type="CDD" id="cd00130">
    <property type="entry name" value="PAS"/>
    <property type="match status" value="1"/>
</dbReference>
<keyword evidence="5" id="KW-0808">Transferase</keyword>
<comment type="catalytic activity">
    <reaction evidence="1">
        <text>ATP + protein L-histidine = ADP + protein N-phospho-L-histidine.</text>
        <dbReference type="EC" id="2.7.13.3"/>
    </reaction>
</comment>
<dbReference type="InterPro" id="IPR000014">
    <property type="entry name" value="PAS"/>
</dbReference>
<dbReference type="PANTHER" id="PTHR43065:SF51">
    <property type="entry name" value="HISTIDINE KINASE"/>
    <property type="match status" value="1"/>
</dbReference>
<evidence type="ECO:0000256" key="7">
    <source>
        <dbReference type="SAM" id="Phobius"/>
    </source>
</evidence>
<dbReference type="GO" id="GO:0005524">
    <property type="term" value="F:ATP binding"/>
    <property type="evidence" value="ECO:0007669"/>
    <property type="project" value="UniProtKB-KW"/>
</dbReference>
<dbReference type="PANTHER" id="PTHR43065">
    <property type="entry name" value="SENSOR HISTIDINE KINASE"/>
    <property type="match status" value="1"/>
</dbReference>
<dbReference type="Pfam" id="PF13188">
    <property type="entry name" value="PAS_8"/>
    <property type="match status" value="1"/>
</dbReference>
<comment type="subcellular location">
    <subcellularLocation>
        <location evidence="2">Membrane</location>
    </subcellularLocation>
</comment>
<keyword evidence="7" id="KW-1133">Transmembrane helix</keyword>
<evidence type="ECO:0000313" key="12">
    <source>
        <dbReference type="Proteomes" id="UP001180081"/>
    </source>
</evidence>
<dbReference type="Proteomes" id="UP001180081">
    <property type="component" value="Unassembled WGS sequence"/>
</dbReference>
<keyword evidence="11" id="KW-0067">ATP-binding</keyword>
<gene>
    <name evidence="11" type="ORF">QWZ03_02495</name>
</gene>
<dbReference type="EC" id="2.7.13.3" evidence="3"/>
<feature type="transmembrane region" description="Helical" evidence="7">
    <location>
        <begin position="26"/>
        <end position="45"/>
    </location>
</feature>
<dbReference type="InterPro" id="IPR035965">
    <property type="entry name" value="PAS-like_dom_sf"/>
</dbReference>
<dbReference type="RefSeq" id="WP_290331280.1">
    <property type="nucleotide sequence ID" value="NZ_JAUFPU010000002.1"/>
</dbReference>
<reference evidence="11" key="2">
    <citation type="submission" date="2023-06" db="EMBL/GenBank/DDBJ databases">
        <authorList>
            <person name="Lucena T."/>
            <person name="Sun Q."/>
        </authorList>
    </citation>
    <scope>NUCLEOTIDE SEQUENCE</scope>
    <source>
        <strain evidence="11">CECT 7703</strain>
    </source>
</reference>
<dbReference type="PRINTS" id="PR00344">
    <property type="entry name" value="BCTRLSENSOR"/>
</dbReference>
<accession>A0ABT8B2B7</accession>
<feature type="domain" description="Histidine kinase" evidence="8">
    <location>
        <begin position="218"/>
        <end position="421"/>
    </location>
</feature>
<comment type="caution">
    <text evidence="11">The sequence shown here is derived from an EMBL/GenBank/DDBJ whole genome shotgun (WGS) entry which is preliminary data.</text>
</comment>
<dbReference type="InterPro" id="IPR004358">
    <property type="entry name" value="Sig_transdc_His_kin-like_C"/>
</dbReference>
<evidence type="ECO:0000256" key="4">
    <source>
        <dbReference type="ARBA" id="ARBA00022553"/>
    </source>
</evidence>
<evidence type="ECO:0000256" key="3">
    <source>
        <dbReference type="ARBA" id="ARBA00012438"/>
    </source>
</evidence>
<dbReference type="Pfam" id="PF02518">
    <property type="entry name" value="HATPase_c"/>
    <property type="match status" value="1"/>
</dbReference>
<dbReference type="PROSITE" id="PS50885">
    <property type="entry name" value="HAMP"/>
    <property type="match status" value="1"/>
</dbReference>
<evidence type="ECO:0000256" key="6">
    <source>
        <dbReference type="ARBA" id="ARBA00022777"/>
    </source>
</evidence>
<name>A0ABT8B2B7_9NEIS</name>
<sequence>MLAASLPVWLIQAVLVWQLPWLVYPRILLLVLTGLLPLGCAIGLYRRTLSQRRTISNLVAAIRVGDYSLRMRQQQGDALGELAGEINQLASSLHRQRLQSEEALRLVDRVVDGIEVAIIAFDGESRLKLANPAACRLLGRNQATLQGQTTAQLGLADLLARDPQGVVEWVFPGGAGLWQLRCQGYRVEGKQHTLLFVTDLKQVLRSEELKAWRQLIRVLSHEVNNSLGPIASISATLGTLLHGPQGPQAHLDDLQQGLEIIAERSKRLGEFVRRYAALARLPEPHKQVFDLQHLLQRLPSLLPGGRITLDGPTAPLPFFGDPAQIEQLLINLLKNSVEAGNGNVTLRWQAQPLQLSVLDQGCGIANPHNLFIPFYTTKPTGSGIGLVLCRQISESHHGILTLQNREDGPGCIATVRFAHMAHAMQTQKPAAG</sequence>
<keyword evidence="11" id="KW-0547">Nucleotide-binding</keyword>
<dbReference type="Gene3D" id="6.10.340.10">
    <property type="match status" value="1"/>
</dbReference>
<evidence type="ECO:0000313" key="11">
    <source>
        <dbReference type="EMBL" id="MDN3575639.1"/>
    </source>
</evidence>
<evidence type="ECO:0000259" key="9">
    <source>
        <dbReference type="PROSITE" id="PS50112"/>
    </source>
</evidence>
<protein>
    <recommendedName>
        <fullName evidence="3">histidine kinase</fullName>
        <ecNumber evidence="3">2.7.13.3</ecNumber>
    </recommendedName>
</protein>
<evidence type="ECO:0000256" key="1">
    <source>
        <dbReference type="ARBA" id="ARBA00000085"/>
    </source>
</evidence>
<dbReference type="SUPFAM" id="SSF55874">
    <property type="entry name" value="ATPase domain of HSP90 chaperone/DNA topoisomerase II/histidine kinase"/>
    <property type="match status" value="1"/>
</dbReference>
<feature type="domain" description="PAS" evidence="9">
    <location>
        <begin position="103"/>
        <end position="159"/>
    </location>
</feature>